<evidence type="ECO:0000256" key="6">
    <source>
        <dbReference type="ARBA" id="ARBA00022679"/>
    </source>
</evidence>
<evidence type="ECO:0000259" key="13">
    <source>
        <dbReference type="Pfam" id="PF00155"/>
    </source>
</evidence>
<evidence type="ECO:0000256" key="3">
    <source>
        <dbReference type="ARBA" id="ARBA00004746"/>
    </source>
</evidence>
<dbReference type="NCBIfam" id="TIGR00858">
    <property type="entry name" value="bioF"/>
    <property type="match status" value="1"/>
</dbReference>
<comment type="cofactor">
    <cofactor evidence="1 10 11">
        <name>pyridoxal 5'-phosphate</name>
        <dbReference type="ChEBI" id="CHEBI:597326"/>
    </cofactor>
</comment>
<keyword evidence="8 10" id="KW-0663">Pyridoxal phosphate</keyword>
<reference evidence="14 15" key="1">
    <citation type="submission" date="2019-11" db="EMBL/GenBank/DDBJ databases">
        <title>Draft genome sequences of five Paenibacillus species of dairy origin.</title>
        <authorList>
            <person name="Olajide A.M."/>
            <person name="Chen S."/>
            <person name="Lapointe G."/>
        </authorList>
    </citation>
    <scope>NUCLEOTIDE SEQUENCE [LARGE SCALE GENOMIC DNA]</scope>
    <source>
        <strain evidence="14 15">2CS3</strain>
    </source>
</reference>
<evidence type="ECO:0000256" key="8">
    <source>
        <dbReference type="ARBA" id="ARBA00022898"/>
    </source>
</evidence>
<comment type="pathway">
    <text evidence="3 11">Cofactor biosynthesis; biotin biosynthesis.</text>
</comment>
<dbReference type="PANTHER" id="PTHR13693:SF100">
    <property type="entry name" value="8-AMINO-7-OXONONANOATE SYNTHASE"/>
    <property type="match status" value="1"/>
</dbReference>
<evidence type="ECO:0000256" key="1">
    <source>
        <dbReference type="ARBA" id="ARBA00001933"/>
    </source>
</evidence>
<accession>A0A7X2ZF52</accession>
<dbReference type="Gene3D" id="3.40.640.10">
    <property type="entry name" value="Type I PLP-dependent aspartate aminotransferase-like (Major domain)"/>
    <property type="match status" value="1"/>
</dbReference>
<feature type="modified residue" description="N6-(pyridoxal phosphate)lysine" evidence="10">
    <location>
        <position position="250"/>
    </location>
</feature>
<dbReference type="InterPro" id="IPR015424">
    <property type="entry name" value="PyrdxlP-dep_Trfase"/>
</dbReference>
<evidence type="ECO:0000256" key="5">
    <source>
        <dbReference type="ARBA" id="ARBA00011738"/>
    </source>
</evidence>
<keyword evidence="14" id="KW-0012">Acyltransferase</keyword>
<dbReference type="PANTHER" id="PTHR13693">
    <property type="entry name" value="CLASS II AMINOTRANSFERASE/8-AMINO-7-OXONONANOATE SYNTHASE"/>
    <property type="match status" value="1"/>
</dbReference>
<evidence type="ECO:0000313" key="15">
    <source>
        <dbReference type="Proteomes" id="UP000450917"/>
    </source>
</evidence>
<proteinExistence type="inferred from homology"/>
<organism evidence="14 15">
    <name type="scientific">Paenibacillus validus</name>
    <dbReference type="NCBI Taxonomy" id="44253"/>
    <lineage>
        <taxon>Bacteria</taxon>
        <taxon>Bacillati</taxon>
        <taxon>Bacillota</taxon>
        <taxon>Bacilli</taxon>
        <taxon>Bacillales</taxon>
        <taxon>Paenibacillaceae</taxon>
        <taxon>Paenibacillus</taxon>
    </lineage>
</organism>
<dbReference type="InterPro" id="IPR001917">
    <property type="entry name" value="Aminotrans_II_pyridoxalP_BS"/>
</dbReference>
<comment type="caution">
    <text evidence="14">The sequence shown here is derived from an EMBL/GenBank/DDBJ whole genome shotgun (WGS) entry which is preliminary data.</text>
</comment>
<dbReference type="GO" id="GO:0030170">
    <property type="term" value="F:pyridoxal phosphate binding"/>
    <property type="evidence" value="ECO:0007669"/>
    <property type="project" value="InterPro"/>
</dbReference>
<evidence type="ECO:0000256" key="11">
    <source>
        <dbReference type="RuleBase" id="RU003693"/>
    </source>
</evidence>
<dbReference type="InterPro" id="IPR015421">
    <property type="entry name" value="PyrdxlP-dep_Trfase_major"/>
</dbReference>
<protein>
    <recommendedName>
        <fullName evidence="11">8-amino-7-ketopelargonate synthase</fullName>
        <ecNumber evidence="11">2.3.1.47</ecNumber>
    </recommendedName>
</protein>
<dbReference type="EC" id="2.3.1.47" evidence="11"/>
<dbReference type="RefSeq" id="WP_127610032.1">
    <property type="nucleotide sequence ID" value="NZ_JARTHJ010000134.1"/>
</dbReference>
<dbReference type="GO" id="GO:0008710">
    <property type="term" value="F:8-amino-7-oxononanoate synthase activity"/>
    <property type="evidence" value="ECO:0007669"/>
    <property type="project" value="UniProtKB-UniRule"/>
</dbReference>
<dbReference type="AlphaFoldDB" id="A0A7X2ZF52"/>
<dbReference type="UniPathway" id="UPA00078"/>
<feature type="compositionally biased region" description="Basic and acidic residues" evidence="12">
    <location>
        <begin position="59"/>
        <end position="79"/>
    </location>
</feature>
<feature type="region of interest" description="Disordered" evidence="12">
    <location>
        <begin position="55"/>
        <end position="87"/>
    </location>
</feature>
<comment type="similarity">
    <text evidence="4 11">Belongs to the class-II pyridoxal-phosphate-dependent aminotransferase family. BioF subfamily.</text>
</comment>
<comment type="subunit">
    <text evidence="5 11">Homodimer.</text>
</comment>
<evidence type="ECO:0000256" key="4">
    <source>
        <dbReference type="ARBA" id="ARBA00010008"/>
    </source>
</evidence>
<feature type="domain" description="Aminotransferase class I/classII large" evidence="13">
    <location>
        <begin position="43"/>
        <end position="392"/>
    </location>
</feature>
<evidence type="ECO:0000256" key="7">
    <source>
        <dbReference type="ARBA" id="ARBA00022756"/>
    </source>
</evidence>
<dbReference type="InterPro" id="IPR050087">
    <property type="entry name" value="AON_synthase_class-II"/>
</dbReference>
<dbReference type="EMBL" id="WNZX01000031">
    <property type="protein sequence ID" value="MUG73714.1"/>
    <property type="molecule type" value="Genomic_DNA"/>
</dbReference>
<dbReference type="InterPro" id="IPR004723">
    <property type="entry name" value="AONS_Archaea/Proteobacteria"/>
</dbReference>
<keyword evidence="6 11" id="KW-0808">Transferase</keyword>
<dbReference type="SUPFAM" id="SSF53383">
    <property type="entry name" value="PLP-dependent transferases"/>
    <property type="match status" value="1"/>
</dbReference>
<keyword evidence="15" id="KW-1185">Reference proteome</keyword>
<gene>
    <name evidence="14" type="primary">bioF</name>
    <name evidence="14" type="ORF">GNP93_24205</name>
</gene>
<dbReference type="InterPro" id="IPR004839">
    <property type="entry name" value="Aminotransferase_I/II_large"/>
</dbReference>
<dbReference type="PROSITE" id="PS00599">
    <property type="entry name" value="AA_TRANSFER_CLASS_2"/>
    <property type="match status" value="1"/>
</dbReference>
<keyword evidence="7" id="KW-0093">Biotin biosynthesis</keyword>
<dbReference type="Gene3D" id="3.90.1150.10">
    <property type="entry name" value="Aspartate Aminotransferase, domain 1"/>
    <property type="match status" value="1"/>
</dbReference>
<sequence length="402" mass="44639">MSRAALEWMQKELASYEEQGRLRTLAECEPLETGWLRRNGVRMLNLASNDYLSLGSEGDDLHEPEQSAASDGRETERARRSTGSTASRLIVGNHPEYTAFEEEFAAYKGTESCLLFGSGYLANVGVIPALVGRHDVVFGDRLNHASLVDGIVLSRAEHKRYRHRDLDQLETMLRSTPAGRKKLIVTDSIFSMDGTVAPLCELVWLKDRYGAMLMVDEAHSGGLYGKEGQGLVHALGLSGQVEVQMGTFSKAYGVYGAYVAGEHLLKSYLVNAARSFIYTTALPPDLVATIRRQWRRVRQESWRRRVLQEKAAMFRSILRQHGLDTGQSECHIVPVIIGGNEETLRMAERLQLAGIAAVAIRPPSVPEGTARIRFTIMAGHRDEDLRWAANQIVKCREQAGGA</sequence>
<evidence type="ECO:0000256" key="10">
    <source>
        <dbReference type="PIRSR" id="PIRSR604723-51"/>
    </source>
</evidence>
<dbReference type="GO" id="GO:0009102">
    <property type="term" value="P:biotin biosynthetic process"/>
    <property type="evidence" value="ECO:0007669"/>
    <property type="project" value="UniProtKB-UniRule"/>
</dbReference>
<dbReference type="Proteomes" id="UP000450917">
    <property type="component" value="Unassembled WGS sequence"/>
</dbReference>
<name>A0A7X2ZF52_9BACL</name>
<evidence type="ECO:0000256" key="2">
    <source>
        <dbReference type="ARBA" id="ARBA00002513"/>
    </source>
</evidence>
<comment type="catalytic activity">
    <reaction evidence="9 11">
        <text>6-carboxyhexanoyl-[ACP] + L-alanine + H(+) = (8S)-8-amino-7-oxononanoate + holo-[ACP] + CO2</text>
        <dbReference type="Rhea" id="RHEA:42288"/>
        <dbReference type="Rhea" id="RHEA-COMP:9685"/>
        <dbReference type="Rhea" id="RHEA-COMP:9955"/>
        <dbReference type="ChEBI" id="CHEBI:15378"/>
        <dbReference type="ChEBI" id="CHEBI:16526"/>
        <dbReference type="ChEBI" id="CHEBI:57972"/>
        <dbReference type="ChEBI" id="CHEBI:64479"/>
        <dbReference type="ChEBI" id="CHEBI:78846"/>
        <dbReference type="ChEBI" id="CHEBI:149468"/>
        <dbReference type="EC" id="2.3.1.47"/>
    </reaction>
</comment>
<evidence type="ECO:0000256" key="9">
    <source>
        <dbReference type="ARBA" id="ARBA00047715"/>
    </source>
</evidence>
<dbReference type="InterPro" id="IPR015422">
    <property type="entry name" value="PyrdxlP-dep_Trfase_small"/>
</dbReference>
<evidence type="ECO:0000256" key="12">
    <source>
        <dbReference type="SAM" id="MobiDB-lite"/>
    </source>
</evidence>
<dbReference type="CDD" id="cd06454">
    <property type="entry name" value="KBL_like"/>
    <property type="match status" value="1"/>
</dbReference>
<comment type="function">
    <text evidence="2 11">Catalyzes the decarboxylative condensation of pimeloyl-[acyl-carrier protein] and L-alanine to produce 8-amino-7-oxononanoate (AON), [acyl-carrier protein], and carbon dioxide.</text>
</comment>
<dbReference type="Pfam" id="PF00155">
    <property type="entry name" value="Aminotran_1_2"/>
    <property type="match status" value="1"/>
</dbReference>
<evidence type="ECO:0000313" key="14">
    <source>
        <dbReference type="EMBL" id="MUG73714.1"/>
    </source>
</evidence>